<dbReference type="Proteomes" id="UP000199691">
    <property type="component" value="Unassembled WGS sequence"/>
</dbReference>
<keyword evidence="2" id="KW-0812">Transmembrane</keyword>
<evidence type="ECO:0000256" key="1">
    <source>
        <dbReference type="SAM" id="MobiDB-lite"/>
    </source>
</evidence>
<dbReference type="Pfam" id="PF26526">
    <property type="entry name" value="DUF8175"/>
    <property type="match status" value="1"/>
</dbReference>
<sequence length="234" mass="24709">MSFTSPAAHTGPRSAARRPLLLVLAAAVLLIGGVVIGRYGVPATDEPTETGQVPRSSAPDSAGAREHGPSKIVKGVPSGFTRDREGAASAAVIAVQLPLNIARNYADLEVVKSTWLARDADAATRREYSERGSTTGDDLTIKMPADVTVKDFNGDNAVVEVWVSTTGVAPGFGGRGTTRSQSFSTVTVELVWEREDWKVVTFTTSDGPRPGTDTAAPAPTLKPFAFYGFFLTIE</sequence>
<keyword evidence="2" id="KW-1133">Transmembrane helix</keyword>
<dbReference type="EMBL" id="FNIX01000034">
    <property type="protein sequence ID" value="SDP97842.1"/>
    <property type="molecule type" value="Genomic_DNA"/>
</dbReference>
<evidence type="ECO:0000313" key="4">
    <source>
        <dbReference type="EMBL" id="SDP97842.1"/>
    </source>
</evidence>
<evidence type="ECO:0000259" key="3">
    <source>
        <dbReference type="Pfam" id="PF26526"/>
    </source>
</evidence>
<feature type="compositionally biased region" description="Polar residues" evidence="1">
    <location>
        <begin position="49"/>
        <end position="59"/>
    </location>
</feature>
<accession>A0A1H0X4K7</accession>
<gene>
    <name evidence="4" type="ORF">SAMN05421507_13420</name>
</gene>
<dbReference type="STRING" id="641025.SAMN05421507_13420"/>
<dbReference type="InterPro" id="IPR058488">
    <property type="entry name" value="DUF8175"/>
</dbReference>
<keyword evidence="2" id="KW-0472">Membrane</keyword>
<dbReference type="OrthoDB" id="3209305at2"/>
<feature type="transmembrane region" description="Helical" evidence="2">
    <location>
        <begin position="20"/>
        <end position="41"/>
    </location>
</feature>
<dbReference type="RefSeq" id="WP_143023054.1">
    <property type="nucleotide sequence ID" value="NZ_FNIX01000034.1"/>
</dbReference>
<evidence type="ECO:0000313" key="5">
    <source>
        <dbReference type="Proteomes" id="UP000199691"/>
    </source>
</evidence>
<evidence type="ECO:0000256" key="2">
    <source>
        <dbReference type="SAM" id="Phobius"/>
    </source>
</evidence>
<name>A0A1H0X4K7_9PSEU</name>
<dbReference type="AlphaFoldDB" id="A0A1H0X4K7"/>
<proteinExistence type="predicted"/>
<feature type="region of interest" description="Disordered" evidence="1">
    <location>
        <begin position="43"/>
        <end position="77"/>
    </location>
</feature>
<protein>
    <recommendedName>
        <fullName evidence="3">DUF8175 domain-containing protein</fullName>
    </recommendedName>
</protein>
<feature type="domain" description="DUF8175" evidence="3">
    <location>
        <begin position="65"/>
        <end position="207"/>
    </location>
</feature>
<organism evidence="4 5">
    <name type="scientific">Lentzea jiangxiensis</name>
    <dbReference type="NCBI Taxonomy" id="641025"/>
    <lineage>
        <taxon>Bacteria</taxon>
        <taxon>Bacillati</taxon>
        <taxon>Actinomycetota</taxon>
        <taxon>Actinomycetes</taxon>
        <taxon>Pseudonocardiales</taxon>
        <taxon>Pseudonocardiaceae</taxon>
        <taxon>Lentzea</taxon>
    </lineage>
</organism>
<reference evidence="5" key="1">
    <citation type="submission" date="2016-10" db="EMBL/GenBank/DDBJ databases">
        <authorList>
            <person name="Varghese N."/>
            <person name="Submissions S."/>
        </authorList>
    </citation>
    <scope>NUCLEOTIDE SEQUENCE [LARGE SCALE GENOMIC DNA]</scope>
    <source>
        <strain evidence="5">CGMCC 4.6609</strain>
    </source>
</reference>
<keyword evidence="5" id="KW-1185">Reference proteome</keyword>